<name>A0ABW3YME9_9ACTN</name>
<feature type="transmembrane region" description="Helical" evidence="1">
    <location>
        <begin position="34"/>
        <end position="55"/>
    </location>
</feature>
<dbReference type="EMBL" id="JBHTMP010000047">
    <property type="protein sequence ID" value="MFD1324374.1"/>
    <property type="molecule type" value="Genomic_DNA"/>
</dbReference>
<evidence type="ECO:0000313" key="3">
    <source>
        <dbReference type="Proteomes" id="UP001597260"/>
    </source>
</evidence>
<evidence type="ECO:0008006" key="4">
    <source>
        <dbReference type="Google" id="ProtNLM"/>
    </source>
</evidence>
<dbReference type="Proteomes" id="UP001597260">
    <property type="component" value="Unassembled WGS sequence"/>
</dbReference>
<sequence length="89" mass="9912">MTVDRELRPNDEEQRTVEPTVPLVTNAPVSRATVIWYALAAVILVGWFLFGWLVLQQGFVDSVGESAGTAFALLLIISIVGTLRRSRRR</sequence>
<comment type="caution">
    <text evidence="2">The sequence shown here is derived from an EMBL/GenBank/DDBJ whole genome shotgun (WGS) entry which is preliminary data.</text>
</comment>
<keyword evidence="1" id="KW-0472">Membrane</keyword>
<accession>A0ABW3YME9</accession>
<dbReference type="RefSeq" id="WP_377574903.1">
    <property type="nucleotide sequence ID" value="NZ_JBHTMP010000047.1"/>
</dbReference>
<keyword evidence="1" id="KW-0812">Transmembrane</keyword>
<evidence type="ECO:0000256" key="1">
    <source>
        <dbReference type="SAM" id="Phobius"/>
    </source>
</evidence>
<feature type="transmembrane region" description="Helical" evidence="1">
    <location>
        <begin position="67"/>
        <end position="83"/>
    </location>
</feature>
<gene>
    <name evidence="2" type="ORF">ACFQ4H_25125</name>
</gene>
<reference evidence="3" key="1">
    <citation type="journal article" date="2019" name="Int. J. Syst. Evol. Microbiol.">
        <title>The Global Catalogue of Microorganisms (GCM) 10K type strain sequencing project: providing services to taxonomists for standard genome sequencing and annotation.</title>
        <authorList>
            <consortium name="The Broad Institute Genomics Platform"/>
            <consortium name="The Broad Institute Genome Sequencing Center for Infectious Disease"/>
            <person name="Wu L."/>
            <person name="Ma J."/>
        </authorList>
    </citation>
    <scope>NUCLEOTIDE SEQUENCE [LARGE SCALE GENOMIC DNA]</scope>
    <source>
        <strain evidence="3">JCM 31037</strain>
    </source>
</reference>
<keyword evidence="1" id="KW-1133">Transmembrane helix</keyword>
<proteinExistence type="predicted"/>
<protein>
    <recommendedName>
        <fullName evidence="4">MYXO-CTERM domain-containing protein</fullName>
    </recommendedName>
</protein>
<evidence type="ECO:0000313" key="2">
    <source>
        <dbReference type="EMBL" id="MFD1324374.1"/>
    </source>
</evidence>
<keyword evidence="3" id="KW-1185">Reference proteome</keyword>
<organism evidence="2 3">
    <name type="scientific">Micromonospora sonneratiae</name>
    <dbReference type="NCBI Taxonomy" id="1184706"/>
    <lineage>
        <taxon>Bacteria</taxon>
        <taxon>Bacillati</taxon>
        <taxon>Actinomycetota</taxon>
        <taxon>Actinomycetes</taxon>
        <taxon>Micromonosporales</taxon>
        <taxon>Micromonosporaceae</taxon>
        <taxon>Micromonospora</taxon>
    </lineage>
</organism>